<evidence type="ECO:0000313" key="9">
    <source>
        <dbReference type="EMBL" id="CAB4215890.1"/>
    </source>
</evidence>
<evidence type="ECO:0000313" key="1">
    <source>
        <dbReference type="EMBL" id="CAB4135798.1"/>
    </source>
</evidence>
<dbReference type="EMBL" id="LR796548">
    <property type="protein sequence ID" value="CAB4151061.1"/>
    <property type="molecule type" value="Genomic_DNA"/>
</dbReference>
<accession>A0A6J5LN15</accession>
<evidence type="ECO:0000313" key="7">
    <source>
        <dbReference type="EMBL" id="CAB4188701.1"/>
    </source>
</evidence>
<evidence type="ECO:0000313" key="8">
    <source>
        <dbReference type="EMBL" id="CAB4192046.1"/>
    </source>
</evidence>
<dbReference type="EMBL" id="LR797434">
    <property type="protein sequence ID" value="CAB4215890.1"/>
    <property type="molecule type" value="Genomic_DNA"/>
</dbReference>
<evidence type="ECO:0000313" key="2">
    <source>
        <dbReference type="EMBL" id="CAB4146095.1"/>
    </source>
</evidence>
<proteinExistence type="predicted"/>
<protein>
    <submittedName>
        <fullName evidence="1">Uncharacterized protein</fullName>
    </submittedName>
</protein>
<dbReference type="EMBL" id="LR797492">
    <property type="protein sequence ID" value="CAB4220210.1"/>
    <property type="molecule type" value="Genomic_DNA"/>
</dbReference>
<dbReference type="EMBL" id="LR798423">
    <property type="protein sequence ID" value="CAB5230851.1"/>
    <property type="molecule type" value="Genomic_DNA"/>
</dbReference>
<gene>
    <name evidence="6" type="ORF">UFOVP1031_75</name>
    <name evidence="7" type="ORF">UFOVP1172_60</name>
    <name evidence="8" type="ORF">UFOVP1240_122</name>
    <name evidence="9" type="ORF">UFOVP1486_22</name>
    <name evidence="11" type="ORF">UFOVP1578_147</name>
    <name evidence="10" type="ORF">UFOVP1630_139</name>
    <name evidence="1" type="ORF">UFOVP288_139</name>
    <name evidence="2" type="ORF">UFOVP483_57</name>
    <name evidence="3" type="ORF">UFOVP573_133</name>
    <name evidence="4" type="ORF">UFOVP769_139</name>
    <name evidence="5" type="ORF">UFOVP962_107</name>
</gene>
<evidence type="ECO:0000313" key="11">
    <source>
        <dbReference type="EMBL" id="CAB5230851.1"/>
    </source>
</evidence>
<dbReference type="EMBL" id="LR797180">
    <property type="protein sequence ID" value="CAB4192046.1"/>
    <property type="molecule type" value="Genomic_DNA"/>
</dbReference>
<evidence type="ECO:0000313" key="5">
    <source>
        <dbReference type="EMBL" id="CAB4175006.1"/>
    </source>
</evidence>
<dbReference type="EMBL" id="LR796305">
    <property type="protein sequence ID" value="CAB4135798.1"/>
    <property type="molecule type" value="Genomic_DNA"/>
</dbReference>
<dbReference type="EMBL" id="LR796461">
    <property type="protein sequence ID" value="CAB4146095.1"/>
    <property type="molecule type" value="Genomic_DNA"/>
</dbReference>
<dbReference type="EMBL" id="LR796709">
    <property type="protein sequence ID" value="CAB4161625.1"/>
    <property type="molecule type" value="Genomic_DNA"/>
</dbReference>
<organism evidence="1">
    <name type="scientific">uncultured Caudovirales phage</name>
    <dbReference type="NCBI Taxonomy" id="2100421"/>
    <lineage>
        <taxon>Viruses</taxon>
        <taxon>Duplodnaviria</taxon>
        <taxon>Heunggongvirae</taxon>
        <taxon>Uroviricota</taxon>
        <taxon>Caudoviricetes</taxon>
        <taxon>Peduoviridae</taxon>
        <taxon>Maltschvirus</taxon>
        <taxon>Maltschvirus maltsch</taxon>
    </lineage>
</organism>
<sequence length="91" mass="9239">MGYGAGIIFSNTAVTSTSGASGVVSTNGHTKCIHFYNTHATTNATVKLNGGPHQVVIPAINSGGGYVEIEGDFTSFQVMTASVTLAVYAVA</sequence>
<dbReference type="EMBL" id="LR797130">
    <property type="protein sequence ID" value="CAB4188701.1"/>
    <property type="molecule type" value="Genomic_DNA"/>
</dbReference>
<reference evidence="1" key="1">
    <citation type="submission" date="2020-04" db="EMBL/GenBank/DDBJ databases">
        <authorList>
            <person name="Chiriac C."/>
            <person name="Salcher M."/>
            <person name="Ghai R."/>
            <person name="Kavagutti S V."/>
        </authorList>
    </citation>
    <scope>NUCLEOTIDE SEQUENCE</scope>
</reference>
<evidence type="ECO:0000313" key="6">
    <source>
        <dbReference type="EMBL" id="CAB4179356.1"/>
    </source>
</evidence>
<dbReference type="EMBL" id="LR796980">
    <property type="protein sequence ID" value="CAB4179356.1"/>
    <property type="molecule type" value="Genomic_DNA"/>
</dbReference>
<evidence type="ECO:0000313" key="4">
    <source>
        <dbReference type="EMBL" id="CAB4161625.1"/>
    </source>
</evidence>
<evidence type="ECO:0000313" key="3">
    <source>
        <dbReference type="EMBL" id="CAB4151061.1"/>
    </source>
</evidence>
<evidence type="ECO:0000313" key="10">
    <source>
        <dbReference type="EMBL" id="CAB4220210.1"/>
    </source>
</evidence>
<dbReference type="EMBL" id="LR796917">
    <property type="protein sequence ID" value="CAB4175006.1"/>
    <property type="molecule type" value="Genomic_DNA"/>
</dbReference>
<name>A0A6J5LN15_9CAUD</name>